<evidence type="ECO:0000256" key="8">
    <source>
        <dbReference type="ARBA" id="ARBA00023180"/>
    </source>
</evidence>
<dbReference type="InterPro" id="IPR002126">
    <property type="entry name" value="Cadherin-like_dom"/>
</dbReference>
<comment type="caution">
    <text evidence="11">The sequence shown here is derived from an EMBL/GenBank/DDBJ whole genome shotgun (WGS) entry which is preliminary data.</text>
</comment>
<reference evidence="11" key="1">
    <citation type="submission" date="2023-05" db="EMBL/GenBank/DDBJ databases">
        <authorList>
            <person name="Stuckert A."/>
        </authorList>
    </citation>
    <scope>NUCLEOTIDE SEQUENCE</scope>
</reference>
<dbReference type="Gene3D" id="2.60.40.60">
    <property type="entry name" value="Cadherins"/>
    <property type="match status" value="2"/>
</dbReference>
<evidence type="ECO:0000256" key="5">
    <source>
        <dbReference type="ARBA" id="ARBA00022889"/>
    </source>
</evidence>
<dbReference type="PRINTS" id="PR00205">
    <property type="entry name" value="CADHERIN"/>
</dbReference>
<evidence type="ECO:0000256" key="9">
    <source>
        <dbReference type="PROSITE-ProRule" id="PRU00043"/>
    </source>
</evidence>
<evidence type="ECO:0000256" key="2">
    <source>
        <dbReference type="ARBA" id="ARBA00022692"/>
    </source>
</evidence>
<dbReference type="Pfam" id="PF00028">
    <property type="entry name" value="Cadherin"/>
    <property type="match status" value="1"/>
</dbReference>
<name>A0ABN9CBG7_9NEOB</name>
<dbReference type="Proteomes" id="UP001162483">
    <property type="component" value="Unassembled WGS sequence"/>
</dbReference>
<dbReference type="PANTHER" id="PTHR24026:SF136">
    <property type="entry name" value="PROTOCADHERIN-23"/>
    <property type="match status" value="1"/>
</dbReference>
<sequence length="153" mass="16982">DHGTPRRNATTTVYITVADLNDNKPYFPQLPIGKQLHVKVPEGQKGHMLLTTVFARDPDAGGNGTIWYSLSSDDDLGHFFINVSNGEIWTTQPFSVSQKSYYCLTVTARDQGVPPLEEYVTVNIQVISTSKEKSKGMVELKNLKIPEDAKPSE</sequence>
<dbReference type="SMART" id="SM00112">
    <property type="entry name" value="CA"/>
    <property type="match status" value="1"/>
</dbReference>
<keyword evidence="2" id="KW-0812">Transmembrane</keyword>
<dbReference type="InterPro" id="IPR015919">
    <property type="entry name" value="Cadherin-like_sf"/>
</dbReference>
<dbReference type="PROSITE" id="PS00232">
    <property type="entry name" value="CADHERIN_1"/>
    <property type="match status" value="1"/>
</dbReference>
<dbReference type="SUPFAM" id="SSF49313">
    <property type="entry name" value="Cadherin-like"/>
    <property type="match status" value="1"/>
</dbReference>
<proteinExistence type="predicted"/>
<evidence type="ECO:0000256" key="1">
    <source>
        <dbReference type="ARBA" id="ARBA00004370"/>
    </source>
</evidence>
<evidence type="ECO:0000256" key="7">
    <source>
        <dbReference type="ARBA" id="ARBA00023136"/>
    </source>
</evidence>
<comment type="subcellular location">
    <subcellularLocation>
        <location evidence="1">Membrane</location>
    </subcellularLocation>
</comment>
<feature type="domain" description="Cadherin" evidence="10">
    <location>
        <begin position="32"/>
        <end position="148"/>
    </location>
</feature>
<dbReference type="PROSITE" id="PS50268">
    <property type="entry name" value="CADHERIN_2"/>
    <property type="match status" value="2"/>
</dbReference>
<dbReference type="EMBL" id="CATNWA010009119">
    <property type="protein sequence ID" value="CAI9557423.1"/>
    <property type="molecule type" value="Genomic_DNA"/>
</dbReference>
<keyword evidence="3" id="KW-0677">Repeat</keyword>
<dbReference type="CDD" id="cd11304">
    <property type="entry name" value="Cadherin_repeat"/>
    <property type="match status" value="2"/>
</dbReference>
<keyword evidence="5" id="KW-0130">Cell adhesion</keyword>
<organism evidence="11 12">
    <name type="scientific">Staurois parvus</name>
    <dbReference type="NCBI Taxonomy" id="386267"/>
    <lineage>
        <taxon>Eukaryota</taxon>
        <taxon>Metazoa</taxon>
        <taxon>Chordata</taxon>
        <taxon>Craniata</taxon>
        <taxon>Vertebrata</taxon>
        <taxon>Euteleostomi</taxon>
        <taxon>Amphibia</taxon>
        <taxon>Batrachia</taxon>
        <taxon>Anura</taxon>
        <taxon>Neobatrachia</taxon>
        <taxon>Ranoidea</taxon>
        <taxon>Ranidae</taxon>
        <taxon>Staurois</taxon>
    </lineage>
</organism>
<evidence type="ECO:0000256" key="4">
    <source>
        <dbReference type="ARBA" id="ARBA00022837"/>
    </source>
</evidence>
<feature type="non-terminal residue" evidence="11">
    <location>
        <position position="1"/>
    </location>
</feature>
<evidence type="ECO:0000256" key="3">
    <source>
        <dbReference type="ARBA" id="ARBA00022737"/>
    </source>
</evidence>
<dbReference type="InterPro" id="IPR020894">
    <property type="entry name" value="Cadherin_CS"/>
</dbReference>
<keyword evidence="12" id="KW-1185">Reference proteome</keyword>
<keyword evidence="4 9" id="KW-0106">Calcium</keyword>
<evidence type="ECO:0000313" key="12">
    <source>
        <dbReference type="Proteomes" id="UP001162483"/>
    </source>
</evidence>
<keyword evidence="8" id="KW-0325">Glycoprotein</keyword>
<accession>A0ABN9CBG7</accession>
<evidence type="ECO:0000256" key="6">
    <source>
        <dbReference type="ARBA" id="ARBA00022989"/>
    </source>
</evidence>
<keyword evidence="6" id="KW-1133">Transmembrane helix</keyword>
<evidence type="ECO:0000259" key="10">
    <source>
        <dbReference type="PROSITE" id="PS50268"/>
    </source>
</evidence>
<dbReference type="PANTHER" id="PTHR24026">
    <property type="entry name" value="FAT ATYPICAL CADHERIN-RELATED"/>
    <property type="match status" value="1"/>
</dbReference>
<gene>
    <name evidence="11" type="ORF">SPARVUS_LOCUS4701616</name>
</gene>
<feature type="non-terminal residue" evidence="11">
    <location>
        <position position="153"/>
    </location>
</feature>
<keyword evidence="7" id="KW-0472">Membrane</keyword>
<protein>
    <recommendedName>
        <fullName evidence="10">Cadherin domain-containing protein</fullName>
    </recommendedName>
</protein>
<feature type="domain" description="Cadherin" evidence="10">
    <location>
        <begin position="1"/>
        <end position="27"/>
    </location>
</feature>
<evidence type="ECO:0000313" key="11">
    <source>
        <dbReference type="EMBL" id="CAI9557423.1"/>
    </source>
</evidence>